<evidence type="ECO:0000256" key="1">
    <source>
        <dbReference type="ARBA" id="ARBA00022729"/>
    </source>
</evidence>
<dbReference type="RefSeq" id="WP_012108313.1">
    <property type="nucleotide sequence ID" value="NC_009714.1"/>
</dbReference>
<name>A7I0I9_CAMHC</name>
<keyword evidence="1 2" id="KW-0732">Signal</keyword>
<dbReference type="KEGG" id="cha:CHAB381_0434"/>
<dbReference type="GO" id="GO:0015276">
    <property type="term" value="F:ligand-gated monoatomic ion channel activity"/>
    <property type="evidence" value="ECO:0007669"/>
    <property type="project" value="InterPro"/>
</dbReference>
<dbReference type="InterPro" id="IPR001320">
    <property type="entry name" value="Iontro_rcpt_C"/>
</dbReference>
<feature type="domain" description="Ionotropic glutamate receptor C-terminal" evidence="4">
    <location>
        <begin position="27"/>
        <end position="244"/>
    </location>
</feature>
<dbReference type="SMART" id="SM00062">
    <property type="entry name" value="PBPb"/>
    <property type="match status" value="1"/>
</dbReference>
<dbReference type="InterPro" id="IPR001638">
    <property type="entry name" value="Solute-binding_3/MltF_N"/>
</dbReference>
<feature type="domain" description="Solute-binding protein family 3/N-terminal" evidence="3">
    <location>
        <begin position="27"/>
        <end position="246"/>
    </location>
</feature>
<dbReference type="Proteomes" id="UP000002407">
    <property type="component" value="Chromosome"/>
</dbReference>
<dbReference type="GO" id="GO:0016020">
    <property type="term" value="C:membrane"/>
    <property type="evidence" value="ECO:0007669"/>
    <property type="project" value="InterPro"/>
</dbReference>
<dbReference type="AlphaFoldDB" id="A7I0I9"/>
<reference evidence="6" key="1">
    <citation type="submission" date="2007-07" db="EMBL/GenBank/DDBJ databases">
        <title>Complete genome sequence of Campylobacter hominis ATCC BAA-381, a commensal isolated from the human gastrointestinal tract.</title>
        <authorList>
            <person name="Fouts D.E."/>
            <person name="Mongodin E.F."/>
            <person name="Puiu D."/>
            <person name="Sebastian Y."/>
            <person name="Miller W.G."/>
            <person name="Mandrell R.E."/>
            <person name="Nelson K.E."/>
        </authorList>
    </citation>
    <scope>NUCLEOTIDE SEQUENCE [LARGE SCALE GENOMIC DNA]</scope>
    <source>
        <strain evidence="6">ATCC BAA-381 / DSM 21671 / CCUG 45161 / LMG 19568 / NCTC 13146 / CH001A</strain>
    </source>
</reference>
<evidence type="ECO:0000259" key="4">
    <source>
        <dbReference type="SMART" id="SM00079"/>
    </source>
</evidence>
<organism evidence="5 6">
    <name type="scientific">Campylobacter hominis (strain ATCC BAA-381 / DSM 21671 / CCUG 45161 / LMG 19568 / NCTC 13146 / CH001A)</name>
    <dbReference type="NCBI Taxonomy" id="360107"/>
    <lineage>
        <taxon>Bacteria</taxon>
        <taxon>Pseudomonadati</taxon>
        <taxon>Campylobacterota</taxon>
        <taxon>Epsilonproteobacteria</taxon>
        <taxon>Campylobacterales</taxon>
        <taxon>Campylobacteraceae</taxon>
        <taxon>Campylobacter</taxon>
    </lineage>
</organism>
<accession>A7I0I9</accession>
<dbReference type="OrthoDB" id="5431130at2"/>
<dbReference type="Gene3D" id="3.40.190.10">
    <property type="entry name" value="Periplasmic binding protein-like II"/>
    <property type="match status" value="2"/>
</dbReference>
<dbReference type="eggNOG" id="COG0834">
    <property type="taxonomic scope" value="Bacteria"/>
</dbReference>
<feature type="chain" id="PRO_5002708353" evidence="2">
    <location>
        <begin position="21"/>
        <end position="246"/>
    </location>
</feature>
<evidence type="ECO:0000313" key="6">
    <source>
        <dbReference type="Proteomes" id="UP000002407"/>
    </source>
</evidence>
<evidence type="ECO:0000256" key="2">
    <source>
        <dbReference type="SAM" id="SignalP"/>
    </source>
</evidence>
<proteinExistence type="predicted"/>
<dbReference type="STRING" id="360107.CHAB381_0434"/>
<dbReference type="HOGENOM" id="CLU_019602_18_2_7"/>
<keyword evidence="6" id="KW-1185">Reference proteome</keyword>
<evidence type="ECO:0000259" key="3">
    <source>
        <dbReference type="SMART" id="SM00062"/>
    </source>
</evidence>
<dbReference type="SUPFAM" id="SSF53850">
    <property type="entry name" value="Periplasmic binding protein-like II"/>
    <property type="match status" value="1"/>
</dbReference>
<feature type="signal peptide" evidence="2">
    <location>
        <begin position="1"/>
        <end position="20"/>
    </location>
</feature>
<evidence type="ECO:0000313" key="5">
    <source>
        <dbReference type="EMBL" id="ABS51159.1"/>
    </source>
</evidence>
<dbReference type="PANTHER" id="PTHR35936:SF17">
    <property type="entry name" value="ARGININE-BINDING EXTRACELLULAR PROTEIN ARTP"/>
    <property type="match status" value="1"/>
</dbReference>
<dbReference type="PANTHER" id="PTHR35936">
    <property type="entry name" value="MEMBRANE-BOUND LYTIC MUREIN TRANSGLYCOSYLASE F"/>
    <property type="match status" value="1"/>
</dbReference>
<gene>
    <name evidence="5" type="ordered locus">CHAB381_0434</name>
</gene>
<dbReference type="EMBL" id="CP000776">
    <property type="protein sequence ID" value="ABS51159.1"/>
    <property type="molecule type" value="Genomic_DNA"/>
</dbReference>
<dbReference type="SMART" id="SM00079">
    <property type="entry name" value="PBPe"/>
    <property type="match status" value="1"/>
</dbReference>
<sequence>MKKFFKILSCFMLIFTFANAKDFTKDTLIVGTNATYPPFEFLDDKSEVTGFDFDLMAELSKRIGFKYEVLNMSFDGLIPALKSGKIDIAAAAMSATPARKKAVDFSNAYYFTENLFLKCKDSTDITKIDDLNGKKIGVQLGTVQEMAAKELNGVDVSASEDIFVAIMSLKNKKVDAVLVDSSIGYSYLKKNPDLVEFAKVPDGSEGFSLAFDKNKYPDLIEKINVEIENMKKDGTFDKILEKYDLK</sequence>
<protein>
    <submittedName>
        <fullName evidence="5">Arginine-binding periplasmic protein 1</fullName>
    </submittedName>
</protein>
<dbReference type="Pfam" id="PF00497">
    <property type="entry name" value="SBP_bac_3"/>
    <property type="match status" value="1"/>
</dbReference>